<feature type="compositionally biased region" description="Polar residues" evidence="1">
    <location>
        <begin position="163"/>
        <end position="181"/>
    </location>
</feature>
<sequence>MTKETQETNLIKSKDNQEDHSNPSTSKQISQNETQCSSFTTKITPNLPSMPFEIKEKIVYWVYWLHLPGSSNSTEVLKNRNDNNNDDDDDQFEDISDSDSETRYDKWKTQSNHKPTQTHKNEPEWDPKSRSEVLLQIFQTCPNIIDLDVDLDPEDIIPLPEPSDSTNDLEPDPSSSPSGQVLCQGYEIEMSLDSSDDEDDEVDVDYDDDDELDLDEEEEFEEDHWAHHFGQDDDDDDDLE</sequence>
<feature type="compositionally biased region" description="Basic and acidic residues" evidence="1">
    <location>
        <begin position="1"/>
        <end position="21"/>
    </location>
</feature>
<dbReference type="EMBL" id="GL883152">
    <property type="protein sequence ID" value="EGF99956.1"/>
    <property type="molecule type" value="Genomic_DNA"/>
</dbReference>
<dbReference type="KEGG" id="mlr:MELLADRAFT_112240"/>
<feature type="region of interest" description="Disordered" evidence="1">
    <location>
        <begin position="153"/>
        <end position="240"/>
    </location>
</feature>
<organism evidence="3">
    <name type="scientific">Melampsora larici-populina (strain 98AG31 / pathotype 3-4-7)</name>
    <name type="common">Poplar leaf rust fungus</name>
    <dbReference type="NCBI Taxonomy" id="747676"/>
    <lineage>
        <taxon>Eukaryota</taxon>
        <taxon>Fungi</taxon>
        <taxon>Dikarya</taxon>
        <taxon>Basidiomycota</taxon>
        <taxon>Pucciniomycotina</taxon>
        <taxon>Pucciniomycetes</taxon>
        <taxon>Pucciniales</taxon>
        <taxon>Melampsoraceae</taxon>
        <taxon>Melampsora</taxon>
    </lineage>
</organism>
<keyword evidence="3" id="KW-1185">Reference proteome</keyword>
<feature type="compositionally biased region" description="Acidic residues" evidence="1">
    <location>
        <begin position="194"/>
        <end position="222"/>
    </location>
</feature>
<feature type="compositionally biased region" description="Polar residues" evidence="1">
    <location>
        <begin position="22"/>
        <end position="47"/>
    </location>
</feature>
<accession>F4S5U2</accession>
<feature type="region of interest" description="Disordered" evidence="1">
    <location>
        <begin position="76"/>
        <end position="128"/>
    </location>
</feature>
<evidence type="ECO:0000256" key="1">
    <source>
        <dbReference type="SAM" id="MobiDB-lite"/>
    </source>
</evidence>
<dbReference type="HOGENOM" id="CLU_1156620_0_0_1"/>
<evidence type="ECO:0000313" key="2">
    <source>
        <dbReference type="EMBL" id="EGF99956.1"/>
    </source>
</evidence>
<gene>
    <name evidence="2" type="ORF">MELLADRAFT_112240</name>
</gene>
<protein>
    <submittedName>
        <fullName evidence="2">Uncharacterized protein</fullName>
    </submittedName>
</protein>
<feature type="compositionally biased region" description="Acidic residues" evidence="1">
    <location>
        <begin position="84"/>
        <end position="99"/>
    </location>
</feature>
<dbReference type="Proteomes" id="UP000001072">
    <property type="component" value="Unassembled WGS sequence"/>
</dbReference>
<proteinExistence type="predicted"/>
<dbReference type="InParanoid" id="F4S5U2"/>
<feature type="region of interest" description="Disordered" evidence="1">
    <location>
        <begin position="1"/>
        <end position="47"/>
    </location>
</feature>
<dbReference type="VEuPathDB" id="FungiDB:MELLADRAFT_112240"/>
<evidence type="ECO:0000313" key="3">
    <source>
        <dbReference type="Proteomes" id="UP000001072"/>
    </source>
</evidence>
<reference evidence="3" key="1">
    <citation type="journal article" date="2011" name="Proc. Natl. Acad. Sci. U.S.A.">
        <title>Obligate biotrophy features unraveled by the genomic analysis of rust fungi.</title>
        <authorList>
            <person name="Duplessis S."/>
            <person name="Cuomo C.A."/>
            <person name="Lin Y.-C."/>
            <person name="Aerts A."/>
            <person name="Tisserant E."/>
            <person name="Veneault-Fourrey C."/>
            <person name="Joly D.L."/>
            <person name="Hacquard S."/>
            <person name="Amselem J."/>
            <person name="Cantarel B.L."/>
            <person name="Chiu R."/>
            <person name="Coutinho P.M."/>
            <person name="Feau N."/>
            <person name="Field M."/>
            <person name="Frey P."/>
            <person name="Gelhaye E."/>
            <person name="Goldberg J."/>
            <person name="Grabherr M.G."/>
            <person name="Kodira C.D."/>
            <person name="Kohler A."/>
            <person name="Kuees U."/>
            <person name="Lindquist E.A."/>
            <person name="Lucas S.M."/>
            <person name="Mago R."/>
            <person name="Mauceli E."/>
            <person name="Morin E."/>
            <person name="Murat C."/>
            <person name="Pangilinan J.L."/>
            <person name="Park R."/>
            <person name="Pearson M."/>
            <person name="Quesneville H."/>
            <person name="Rouhier N."/>
            <person name="Sakthikumar S."/>
            <person name="Salamov A.A."/>
            <person name="Schmutz J."/>
            <person name="Selles B."/>
            <person name="Shapiro H."/>
            <person name="Tanguay P."/>
            <person name="Tuskan G.A."/>
            <person name="Henrissat B."/>
            <person name="Van de Peer Y."/>
            <person name="Rouze P."/>
            <person name="Ellis J.G."/>
            <person name="Dodds P.N."/>
            <person name="Schein J.E."/>
            <person name="Zhong S."/>
            <person name="Hamelin R.C."/>
            <person name="Grigoriev I.V."/>
            <person name="Szabo L.J."/>
            <person name="Martin F."/>
        </authorList>
    </citation>
    <scope>NUCLEOTIDE SEQUENCE [LARGE SCALE GENOMIC DNA]</scope>
    <source>
        <strain evidence="3">98AG31 / pathotype 3-4-7</strain>
    </source>
</reference>
<name>F4S5U2_MELLP</name>
<feature type="compositionally biased region" description="Basic and acidic residues" evidence="1">
    <location>
        <begin position="119"/>
        <end position="128"/>
    </location>
</feature>
<dbReference type="RefSeq" id="XP_007416780.1">
    <property type="nucleotide sequence ID" value="XM_007416718.1"/>
</dbReference>
<dbReference type="AlphaFoldDB" id="F4S5U2"/>
<dbReference type="GeneID" id="18924617"/>